<feature type="domain" description="Dynein heavy chain C-terminal" evidence="27">
    <location>
        <begin position="3858"/>
        <end position="4163"/>
    </location>
</feature>
<dbReference type="FunFam" id="1.10.8.720:FF:000001">
    <property type="entry name" value="dynein heavy chain 7, axonemal"/>
    <property type="match status" value="1"/>
</dbReference>
<dbReference type="FunFam" id="1.10.8.1220:FF:000001">
    <property type="entry name" value="Dynein axonemal heavy chain 5"/>
    <property type="match status" value="1"/>
</dbReference>
<evidence type="ECO:0000259" key="18">
    <source>
        <dbReference type="Pfam" id="PF03028"/>
    </source>
</evidence>
<feature type="domain" description="Dynein heavy chain coiled coil stalk" evidence="21">
    <location>
        <begin position="2728"/>
        <end position="3073"/>
    </location>
</feature>
<comment type="similarity">
    <text evidence="3">Belongs to the dynein heavy chain family.</text>
</comment>
<dbReference type="FunFam" id="1.10.8.710:FF:000004">
    <property type="entry name" value="Dynein axonemal heavy chain 6"/>
    <property type="match status" value="1"/>
</dbReference>
<dbReference type="FunFam" id="1.20.58.1120:FF:000001">
    <property type="entry name" value="dynein heavy chain 2, axonemal"/>
    <property type="match status" value="1"/>
</dbReference>
<dbReference type="GO" id="GO:0051959">
    <property type="term" value="F:dynein light intermediate chain binding"/>
    <property type="evidence" value="ECO:0007669"/>
    <property type="project" value="InterPro"/>
</dbReference>
<dbReference type="FunFam" id="1.20.920.20:FF:000001">
    <property type="entry name" value="dynein heavy chain 2, axonemal"/>
    <property type="match status" value="1"/>
</dbReference>
<dbReference type="Gene3D" id="1.10.8.720">
    <property type="entry name" value="Region D6 of dynein motor"/>
    <property type="match status" value="1"/>
</dbReference>
<dbReference type="Pfam" id="PF12777">
    <property type="entry name" value="MT"/>
    <property type="match status" value="1"/>
</dbReference>
<feature type="region of interest" description="Disordered" evidence="17">
    <location>
        <begin position="112"/>
        <end position="137"/>
    </location>
</feature>
<dbReference type="Gene3D" id="1.10.8.710">
    <property type="match status" value="1"/>
</dbReference>
<dbReference type="GO" id="GO:0030286">
    <property type="term" value="C:dynein complex"/>
    <property type="evidence" value="ECO:0007669"/>
    <property type="project" value="UniProtKB-KW"/>
</dbReference>
<dbReference type="InterPro" id="IPR042222">
    <property type="entry name" value="Dynein_2_N"/>
</dbReference>
<evidence type="ECO:0000256" key="4">
    <source>
        <dbReference type="ARBA" id="ARBA00022490"/>
    </source>
</evidence>
<dbReference type="SUPFAM" id="SSF52540">
    <property type="entry name" value="P-loop containing nucleoside triphosphate hydrolases"/>
    <property type="match status" value="4"/>
</dbReference>
<dbReference type="Gene3D" id="1.20.140.100">
    <property type="entry name" value="Dynein heavy chain, N-terminal domain 2"/>
    <property type="match status" value="1"/>
</dbReference>
<evidence type="ECO:0000259" key="23">
    <source>
        <dbReference type="Pfam" id="PF12781"/>
    </source>
</evidence>
<dbReference type="InterPro" id="IPR042219">
    <property type="entry name" value="AAA_lid_11_sf"/>
</dbReference>
<dbReference type="FunFam" id="1.20.920.30:FF:000005">
    <property type="entry name" value="Dynein, axonemal, heavy chain 2"/>
    <property type="match status" value="1"/>
</dbReference>
<gene>
    <name evidence="28" type="ORF">BSTOLATCC_MIC28590</name>
</gene>
<evidence type="ECO:0000256" key="6">
    <source>
        <dbReference type="ARBA" id="ARBA00022737"/>
    </source>
</evidence>
<evidence type="ECO:0000256" key="17">
    <source>
        <dbReference type="SAM" id="MobiDB-lite"/>
    </source>
</evidence>
<accession>A0AAU9J339</accession>
<dbReference type="Gene3D" id="1.20.920.20">
    <property type="match status" value="1"/>
</dbReference>
<dbReference type="GO" id="GO:0045505">
    <property type="term" value="F:dynein intermediate chain binding"/>
    <property type="evidence" value="ECO:0007669"/>
    <property type="project" value="InterPro"/>
</dbReference>
<feature type="coiled-coil region" evidence="16">
    <location>
        <begin position="800"/>
        <end position="871"/>
    </location>
</feature>
<sequence>MNPRPLGKSSSGKLTVRTKPYAARVLLNIPDFKALSKLMDTDPISPKKSRKKLPELEEPPMLPTLDEELKIHANTLRNSELPSQKNLASSKGLTARNSKTVIKHESFFPSKGSEANLRADQADLGSPSEELPDPDGEKTNKLLQREFASFENPDLKSTRDISKFDCWIETMTPEDWVKLYRGKPGPHGYSPVFDDGVYSWEPIDLLGYDSNLKKFKVRIRKSMLEKKVQRLAIKFHNEDPKEFEARVIQARELQANYDSIVRFLDMVDAISSAEVSQLRKEVKTKILQKAVATTPEFEKEKYMTLLKQLVAVVDEEYARAMKKCVILLRMQDPKNDNEFLQKKIPIRRSVPIVPEFGTITIPPHPYKKMKKELDKSHWYKITSVVQVNKIMADKCHSFQEYRFLETKNLLLPMELRNLYNTQRNHHQAIRQQISIHWREYLISETQDKMAEQYNFFAVDSEEYLKGPLHTILRRMDLIMNTHVRAFAKQSIDDWINFLKSFTMPEEPELYRKIGKPLIILQLSIEEDARKKKDEQSDTIPGQIDFKPTLQQAHKFINECIDWIVEATNKITNLESDLVPFMNIPKTPVFELSDENDWVATAKAEIAEMMEKYQSGPLQILEEFKAFEWVGKMKIKEFVKDLFKQKPSIEKLRTELMKLKKAKEELISISTLVINYEFFQIQCHKFKETMDKKINKCMNSLLEGISNFCSEEVKSIQDEYEFTCNKVRTIPTNEAELFELKQFARNIKTKKQELLNKEKEVISHTLILEDYQFKLNEDVSINLWQCKTWPIEVEASTKEGMGKLEIEEEKFREKLEKEKDKWFREVSQLHTDFELVQQFAEYANSSSHYDDVKKLEDHLKQAMEQLVSFNQRETLFELQLSDKTDLQNMIDDFEPFNRLWTNVNDFKYGHNSWSNEKKIHELNAMEISNNVDRWLRECFVLTKKLIERSPEAINVINHLKEHLTEFQTNIPLIKAISNEAWGEDHWKRVAQIAGLTPEQLDAKHETVSTLIEKGLKNYIEEIEEVSYKAQREFKLKKKLEEMKKECENQFLEVLPYKDTHIVKSVEDIQTLLDEQIVNIQAMKTSPYAKPIERQCKEWEYRLLHIQETLEQWMKCQTVWMNLEPIFASDDIQKRMPGEYRKFRGVDGQWKLYMESICSSGSSNSQTTQNTNPGLLDSVAIDGGTLTLFKDANENLDDIQKSMHHYLETKRLSFPRFFFLSDEDLLDILSQTKDPLRVQEHINKCFEAIDKVVFTERQEVTHMISPEKETVQLIDKIDVNEGDKKGNVEYWMGDIEKTMYKTIKDIMKRSFAEYQRQERTKWIRNWPSMVVLGVNQLTWTGGVEEAIKTNAMKAYEEKLTKLIMGVVVMVRGKLDSLLRKTLSAVITLDVHARDIVTELKNKNVTNNNQFDWIAQLRYYWEGSTDISVKMVNSSIKYGFEYLGNTPRLVITPLTDRCYRTLIGAYNLFYGGAPEGPAGTGKTESVKDLAKAIAVKCVVFNCSDSLDFTSMAKFFKGLASSGSWCCFDEFNRIEPEVLSVIAMQVLQIQQAIREKRKTFTFEGTQLNLVHSCAINITMNPGYAGRSELPDNLKALFRPCAMMVPDYAMISEISLFSYGFENARSLAAKVVASLRLSSEQLSTQDHYDFGMRAVKAILTACGNLKMKYTDEVEDILALRALNDVNLPKFTSNDIPLFLGITSDLFPGVTIPKIDYGILLVSIEAASEMQNLQATDEFKSKCIQLYETICVRHGLMLVGQTFSGKTKVINTLQMALSSIPNNPEFTKTLKVTLNPKSITLNQLFGRFIAESHQWYDGVISQTFRTFTAEKGPERKWVVFDGPVDSKWIENMNTVLDDNKMLCMQSGEIIKMTEGMTMMFEVEDLKEASPATVSRCGMVFLEPHRLGWEVLIRSYVNSLPHFVRDKHGQHIIDSFNWFSWPLTEFVKKKCRLPAPVTENEMVSAALNIFDCFMMEFREMIKEDEPDSPSKNAEKDKQLPKEFEETLPQWILFSIIWGFGGITDESTRPKFSEFLSKLVAGENVVEIYRLLDTPQSWATKKYDSKLPGDYFDVVLSKKSSSYYWMQWINLRASTYTPNKEANFHELIIPTKDTIRISYLMNFMASAYKHILFCGPTGTGKTVCVLDTLRSSFYNETYTYLFMAFSAQTSANKIQLIMESCMEKKSRFVNAPAGNRKMVIFVDDLNMPQKETYGAQPPIELLRQWMDHEGWYDLETKEFKKFKLIQFAACMGPPGGGRNHVSQRYLRHYNKFYIEPFGEDSLNSIFSTIVDWFFIKQTEPFSRAIVQQKDNLVHATIQVFQRISKELLPTPAKMHYIYNLRDVSKVFQGISNATPLAIKDESDLIRLWAHECQRVFQDRLINNKDRDYFTDLLKESIKKYFRRTWEEVVKVAPLLFGSFIPMISREEGKAKIPDLYCELKDHNLLQEKMHECLEYYNQISPTKMNLVLFMAAIEHVVKIVRIIQLPLGNALLLGVGGSGRKSLTMLATSIAEYSIFEVEVSKNFGMNEWRERLKALFFKTGLENHPTVFLFSDTQISNEGFLEDINNLLNNGEVPNLLESEDRQNVIDTLQDEANLNKKGGSAEAIHAYFIERVRSNLHLVFCLSPIGESFRTRIRMFPSLVNCTTIDWFLPWPEDALWSVAQNFLKDVDVDSQVKVGLVEICVDMQERVTNLTARYKAELGRYYYITPTSYLELIYTFKNLLNTKRVEVKKLGQRYENGLEKLLDTASKVSVMQKDLEELQPKLVVAQAETKEMMKILTVQQKEALEVQQNCEKDEAKCKEERETAQAIKKECEEKLEEAMPAYEAAQKALKSLDKNQIDEVKHMANPPPGVKFTMEAVCKLMAIDPVMVPKANGFGKEPDYWETAKKNLLNRPKLMDDLQNYDKDHMDPAIVATIEKIINHSEFQQEKIKRASLAAYGLSMWVRAMYKYDKVMKEIRPRQMALAEAEMRLKTAEEDLREKMEALRSIQEKVQKLEADYQKAVDEELRLQHEVDMCRIKLERAQKLIDGLKDEKIRWAKEAQILKENYKNIVGDLMISSGIIAYLGVFTGTYRSSCIDYWIKQLKEKNIPSSAEFSLKDVMGDQVKIRDWTLAHLPNDSFSIDNAIIMENSSRWPLMIDPQVQANAWIKKMEGERLDVTRLNSDGLTNTLVNAINYGKSVLIENLGESINPELDNVLSAKKGSEGIVKIGDKTAEMSRDFRLFMTTKLPRPHYAPEICVRVALMNFMTTEEGLLDQMLSLTVNAEAPHIEASRQKSIQENARIRKELKTIEDNILNMVSNSEGDILEDETLIETLQKSKQSSKDASEQLEKMENIQKHINDTRKNYKSIATRVSQLFFCIADLCVIEPMYQYSLEWYERIYSLSISEAEKNSIVQERVKNLINTFTLLLYQNVCRSLFEKDKLLFSLLVCLKVMAGEDRINQLELRFLMTGGTKTVIARPNPTQEDERVWLENKDWAAILELSEFESFKNFDREFEQKVNEWKSVWESSDPGAMIWPGGWKEKLSPFQQIIVLRILRPDKGIQAIEQLITQELGAEFISPPPFNIELSFRDSKPDVPIIFILSPGVDPISEIEKLAIKLNLRNKMEPLSLGDGQGPKAEAALDRAIANGGWVILQNCHLAAKFMPTLEKRVDEIIPERTDDNFRLWLTSMPSDFFPVSILQNSIKLTNEPPKGLRKNLIRSFRSYDNNAFEDNAKPREFKRMVYGLSFFHALIQERRKYGALGWNIPYEFSMSDLSISFYQLRMFLNEYELIPWDALKYMVAEANYGGRVTDIWDRRLINTILEDFYTENILRDRYYINDCDVYQIPPEGNIESYLNYIEENVPHYDQTQVFGLNDNASITKSINETNSLLSACLSLLPRTLAGADKTPDQMMTEIAVSIFNRMPNLFDIDECMKRYPMMYNESMNTVLIQELIRFNRLLNVVRTSVVQLKNALEGLVTMSADLEKVGNALFDNKVPEMWMNVAYPSLKPLAQWVDDFITRLKFMQDWLDNGPPAVFWISGFYFTQSFLTGTMQNFSRKYQIPIDTLCFDFEVQPEAQTKDNISSPPNDGCYVTGLYLDGARWDDEKRCVAEPLPKILYYPMPVIHLRPVKIAELPKKHVYECPVYKTSKRQGTLSTTGHSTNFVLSMLLPLHTSHKPSHWIKRGTALLTQLDY</sequence>
<dbReference type="GO" id="GO:0031514">
    <property type="term" value="C:motile cilium"/>
    <property type="evidence" value="ECO:0007669"/>
    <property type="project" value="UniProtKB-SubCell"/>
</dbReference>
<dbReference type="Gene3D" id="3.10.490.20">
    <property type="match status" value="1"/>
</dbReference>
<dbReference type="GO" id="GO:0005874">
    <property type="term" value="C:microtubule"/>
    <property type="evidence" value="ECO:0007669"/>
    <property type="project" value="UniProtKB-KW"/>
</dbReference>
<evidence type="ECO:0000256" key="7">
    <source>
        <dbReference type="ARBA" id="ARBA00022741"/>
    </source>
</evidence>
<dbReference type="FunFam" id="3.40.50.300:FF:002141">
    <property type="entry name" value="Dynein heavy chain"/>
    <property type="match status" value="1"/>
</dbReference>
<dbReference type="InterPro" id="IPR026983">
    <property type="entry name" value="DHC"/>
</dbReference>
<keyword evidence="6" id="KW-0677">Repeat</keyword>
<keyword evidence="13" id="KW-0505">Motor protein</keyword>
<evidence type="ECO:0000256" key="15">
    <source>
        <dbReference type="ARBA" id="ARBA00023273"/>
    </source>
</evidence>
<comment type="subcellular location">
    <subcellularLocation>
        <location evidence="1">Cell projection</location>
        <location evidence="1">Cilium</location>
        <location evidence="1">Flagellum</location>
    </subcellularLocation>
    <subcellularLocation>
        <location evidence="2">Cytoplasm</location>
        <location evidence="2">Cytoskeleton</location>
        <location evidence="2">Cilium axoneme</location>
    </subcellularLocation>
</comment>
<keyword evidence="10" id="KW-0243">Dynein</keyword>
<evidence type="ECO:0000259" key="25">
    <source>
        <dbReference type="Pfam" id="PF17857"/>
    </source>
</evidence>
<dbReference type="Proteomes" id="UP001162131">
    <property type="component" value="Unassembled WGS sequence"/>
</dbReference>
<dbReference type="Pfam" id="PF12781">
    <property type="entry name" value="AAA_9"/>
    <property type="match status" value="1"/>
</dbReference>
<feature type="domain" description="Dynein heavy chain AAA 5 extension" evidence="24">
    <location>
        <begin position="1928"/>
        <end position="2080"/>
    </location>
</feature>
<dbReference type="GO" id="GO:0005524">
    <property type="term" value="F:ATP binding"/>
    <property type="evidence" value="ECO:0007669"/>
    <property type="project" value="UniProtKB-KW"/>
</dbReference>
<dbReference type="GO" id="GO:0005930">
    <property type="term" value="C:axoneme"/>
    <property type="evidence" value="ECO:0007669"/>
    <property type="project" value="UniProtKB-SubCell"/>
</dbReference>
<dbReference type="Pfam" id="PF18199">
    <property type="entry name" value="Dynein_C"/>
    <property type="match status" value="1"/>
</dbReference>
<dbReference type="InterPro" id="IPR024743">
    <property type="entry name" value="Dynein_HC_stalk"/>
</dbReference>
<dbReference type="InterPro" id="IPR035706">
    <property type="entry name" value="AAA_9"/>
</dbReference>
<feature type="region of interest" description="Disordered" evidence="17">
    <location>
        <begin position="37"/>
        <end position="59"/>
    </location>
</feature>
<keyword evidence="4" id="KW-0963">Cytoplasm</keyword>
<dbReference type="Pfam" id="PF17857">
    <property type="entry name" value="AAA_lid_1"/>
    <property type="match status" value="1"/>
</dbReference>
<feature type="coiled-coil region" evidence="16">
    <location>
        <begin position="3266"/>
        <end position="3338"/>
    </location>
</feature>
<dbReference type="FunFam" id="1.20.140.100:FF:000001">
    <property type="entry name" value="dynein heavy chain 17, axonemal"/>
    <property type="match status" value="1"/>
</dbReference>
<dbReference type="GO" id="GO:0003341">
    <property type="term" value="P:cilium movement"/>
    <property type="evidence" value="ECO:0007669"/>
    <property type="project" value="UniProtKB-ARBA"/>
</dbReference>
<evidence type="ECO:0000256" key="11">
    <source>
        <dbReference type="ARBA" id="ARBA00023054"/>
    </source>
</evidence>
<dbReference type="Gene3D" id="1.10.472.130">
    <property type="match status" value="1"/>
</dbReference>
<dbReference type="Pfam" id="PF12780">
    <property type="entry name" value="AAA_8"/>
    <property type="match status" value="1"/>
</dbReference>
<proteinExistence type="inferred from homology"/>
<evidence type="ECO:0000256" key="14">
    <source>
        <dbReference type="ARBA" id="ARBA00023212"/>
    </source>
</evidence>
<evidence type="ECO:0000313" key="28">
    <source>
        <dbReference type="EMBL" id="CAG9321305.1"/>
    </source>
</evidence>
<dbReference type="InterPro" id="IPR041228">
    <property type="entry name" value="Dynein_C"/>
</dbReference>
<evidence type="ECO:0000259" key="24">
    <source>
        <dbReference type="Pfam" id="PF17852"/>
    </source>
</evidence>
<evidence type="ECO:0000256" key="3">
    <source>
        <dbReference type="ARBA" id="ARBA00008887"/>
    </source>
</evidence>
<evidence type="ECO:0000256" key="2">
    <source>
        <dbReference type="ARBA" id="ARBA00004430"/>
    </source>
</evidence>
<evidence type="ECO:0000259" key="26">
    <source>
        <dbReference type="Pfam" id="PF18198"/>
    </source>
</evidence>
<evidence type="ECO:0000259" key="21">
    <source>
        <dbReference type="Pfam" id="PF12777"/>
    </source>
</evidence>
<dbReference type="Gene3D" id="1.10.8.1220">
    <property type="match status" value="1"/>
</dbReference>
<dbReference type="InterPro" id="IPR035699">
    <property type="entry name" value="AAA_6"/>
</dbReference>
<dbReference type="InterPro" id="IPR027417">
    <property type="entry name" value="P-loop_NTPase"/>
</dbReference>
<dbReference type="PANTHER" id="PTHR45703:SF1">
    <property type="entry name" value="DYNEINS HEAVY CHAIN"/>
    <property type="match status" value="1"/>
</dbReference>
<dbReference type="EMBL" id="CAJZBQ010000028">
    <property type="protein sequence ID" value="CAG9321305.1"/>
    <property type="molecule type" value="Genomic_DNA"/>
</dbReference>
<dbReference type="InterPro" id="IPR043160">
    <property type="entry name" value="Dynein_C_barrel"/>
</dbReference>
<dbReference type="FunFam" id="3.40.50.300:FF:000063">
    <property type="entry name" value="dynein heavy chain 6, axonemal"/>
    <property type="match status" value="1"/>
</dbReference>
<feature type="domain" description="Dynein heavy chain linker" evidence="19">
    <location>
        <begin position="885"/>
        <end position="1307"/>
    </location>
</feature>
<evidence type="ECO:0000256" key="1">
    <source>
        <dbReference type="ARBA" id="ARBA00004230"/>
    </source>
</evidence>
<dbReference type="Gene3D" id="1.20.920.30">
    <property type="match status" value="1"/>
</dbReference>
<dbReference type="Pfam" id="PF12775">
    <property type="entry name" value="AAA_7"/>
    <property type="match status" value="1"/>
</dbReference>
<dbReference type="InterPro" id="IPR041658">
    <property type="entry name" value="AAA_lid_11"/>
</dbReference>
<dbReference type="InterPro" id="IPR013602">
    <property type="entry name" value="Dynein_heavy_linker"/>
</dbReference>
<feature type="domain" description="Dynein heavy chain hydrolytic ATP-binding dynein motor region" evidence="20">
    <location>
        <begin position="1435"/>
        <end position="1761"/>
    </location>
</feature>
<name>A0AAU9J339_9CILI</name>
<dbReference type="InterPro" id="IPR041589">
    <property type="entry name" value="DNAH3_AAA_lid_1"/>
</dbReference>
<evidence type="ECO:0000256" key="16">
    <source>
        <dbReference type="SAM" id="Coils"/>
    </source>
</evidence>
<evidence type="ECO:0000259" key="27">
    <source>
        <dbReference type="Pfam" id="PF18199"/>
    </source>
</evidence>
<feature type="domain" description="Dynein heavy chain region D6 P-loop" evidence="18">
    <location>
        <begin position="3567"/>
        <end position="3680"/>
    </location>
</feature>
<dbReference type="PANTHER" id="PTHR45703">
    <property type="entry name" value="DYNEIN HEAVY CHAIN"/>
    <property type="match status" value="1"/>
</dbReference>
<dbReference type="InterPro" id="IPR043157">
    <property type="entry name" value="Dynein_AAA1S"/>
</dbReference>
<feature type="domain" description="Dynein heavy chain 3 AAA+ lid" evidence="25">
    <location>
        <begin position="2304"/>
        <end position="2399"/>
    </location>
</feature>
<keyword evidence="5" id="KW-0493">Microtubule</keyword>
<dbReference type="Gene3D" id="1.20.1270.280">
    <property type="match status" value="1"/>
</dbReference>
<dbReference type="InterPro" id="IPR004273">
    <property type="entry name" value="Dynein_heavy_D6_P-loop"/>
</dbReference>
<evidence type="ECO:0000313" key="29">
    <source>
        <dbReference type="Proteomes" id="UP001162131"/>
    </source>
</evidence>
<evidence type="ECO:0000256" key="9">
    <source>
        <dbReference type="ARBA" id="ARBA00022846"/>
    </source>
</evidence>
<dbReference type="Gene3D" id="6.10.140.1060">
    <property type="match status" value="1"/>
</dbReference>
<feature type="domain" description="Dynein heavy chain AAA module D4" evidence="22">
    <location>
        <begin position="2456"/>
        <end position="2714"/>
    </location>
</feature>
<feature type="coiled-coil region" evidence="16">
    <location>
        <begin position="2785"/>
        <end position="2812"/>
    </location>
</feature>
<keyword evidence="15" id="KW-0966">Cell projection</keyword>
<dbReference type="FunFam" id="3.40.50.300:FF:000153">
    <property type="entry name" value="Dynein axonemal heavy chain 1"/>
    <property type="match status" value="1"/>
</dbReference>
<evidence type="ECO:0000256" key="12">
    <source>
        <dbReference type="ARBA" id="ARBA00023069"/>
    </source>
</evidence>
<organism evidence="28 29">
    <name type="scientific">Blepharisma stoltei</name>
    <dbReference type="NCBI Taxonomy" id="1481888"/>
    <lineage>
        <taxon>Eukaryota</taxon>
        <taxon>Sar</taxon>
        <taxon>Alveolata</taxon>
        <taxon>Ciliophora</taxon>
        <taxon>Postciliodesmatophora</taxon>
        <taxon>Heterotrichea</taxon>
        <taxon>Heterotrichida</taxon>
        <taxon>Blepharismidae</taxon>
        <taxon>Blepharisma</taxon>
    </lineage>
</organism>
<dbReference type="InterPro" id="IPR024317">
    <property type="entry name" value="Dynein_heavy_chain_D4_dom"/>
</dbReference>
<reference evidence="28" key="1">
    <citation type="submission" date="2021-09" db="EMBL/GenBank/DDBJ databases">
        <authorList>
            <consortium name="AG Swart"/>
            <person name="Singh M."/>
            <person name="Singh A."/>
            <person name="Seah K."/>
            <person name="Emmerich C."/>
        </authorList>
    </citation>
    <scope>NUCLEOTIDE SEQUENCE</scope>
    <source>
        <strain evidence="28">ATCC30299</strain>
    </source>
</reference>
<evidence type="ECO:0000259" key="19">
    <source>
        <dbReference type="Pfam" id="PF08393"/>
    </source>
</evidence>
<dbReference type="FunFam" id="3.40.50.300:FF:000049">
    <property type="entry name" value="Dynein, axonemal, heavy chain 5"/>
    <property type="match status" value="1"/>
</dbReference>
<feature type="domain" description="Dynein heavy chain AAA lid" evidence="26">
    <location>
        <begin position="3712"/>
        <end position="3851"/>
    </location>
</feature>
<dbReference type="Gene3D" id="3.20.180.20">
    <property type="entry name" value="Dynein heavy chain, N-terminal domain 2"/>
    <property type="match status" value="1"/>
</dbReference>
<keyword evidence="11 16" id="KW-0175">Coiled coil</keyword>
<evidence type="ECO:0000256" key="8">
    <source>
        <dbReference type="ARBA" id="ARBA00022840"/>
    </source>
</evidence>
<dbReference type="GO" id="GO:0008569">
    <property type="term" value="F:minus-end-directed microtubule motor activity"/>
    <property type="evidence" value="ECO:0007669"/>
    <property type="project" value="InterPro"/>
</dbReference>
<dbReference type="InterPro" id="IPR042228">
    <property type="entry name" value="Dynein_linker_3"/>
</dbReference>
<evidence type="ECO:0000256" key="5">
    <source>
        <dbReference type="ARBA" id="ARBA00022701"/>
    </source>
</evidence>
<keyword evidence="29" id="KW-1185">Reference proteome</keyword>
<protein>
    <submittedName>
        <fullName evidence="28">Uncharacterized protein</fullName>
    </submittedName>
</protein>
<comment type="caution">
    <text evidence="28">The sequence shown here is derived from an EMBL/GenBank/DDBJ whole genome shotgun (WGS) entry which is preliminary data.</text>
</comment>
<evidence type="ECO:0000256" key="10">
    <source>
        <dbReference type="ARBA" id="ARBA00023017"/>
    </source>
</evidence>
<dbReference type="FunFam" id="3.20.180.20:FF:000003">
    <property type="entry name" value="Dynein heavy chain 12, axonemal"/>
    <property type="match status" value="1"/>
</dbReference>
<evidence type="ECO:0000259" key="20">
    <source>
        <dbReference type="Pfam" id="PF12774"/>
    </source>
</evidence>
<evidence type="ECO:0000256" key="13">
    <source>
        <dbReference type="ARBA" id="ARBA00023175"/>
    </source>
</evidence>
<dbReference type="Pfam" id="PF08393">
    <property type="entry name" value="DHC_N2"/>
    <property type="match status" value="1"/>
</dbReference>
<dbReference type="Gene3D" id="3.40.50.300">
    <property type="entry name" value="P-loop containing nucleotide triphosphate hydrolases"/>
    <property type="match status" value="5"/>
</dbReference>
<dbReference type="InterPro" id="IPR041466">
    <property type="entry name" value="Dynein_AAA5_ext"/>
</dbReference>
<dbReference type="Pfam" id="PF18198">
    <property type="entry name" value="AAA_lid_11"/>
    <property type="match status" value="1"/>
</dbReference>
<dbReference type="Pfam" id="PF17852">
    <property type="entry name" value="Dynein_AAA_lid"/>
    <property type="match status" value="1"/>
</dbReference>
<dbReference type="FunFam" id="3.10.490.20:FF:000001">
    <property type="entry name" value="dynein heavy chain 7, axonemal"/>
    <property type="match status" value="1"/>
</dbReference>
<dbReference type="Gene3D" id="1.20.58.1120">
    <property type="match status" value="1"/>
</dbReference>
<dbReference type="Pfam" id="PF03028">
    <property type="entry name" value="Dynein_heavy"/>
    <property type="match status" value="1"/>
</dbReference>
<dbReference type="Pfam" id="PF12774">
    <property type="entry name" value="AAA_6"/>
    <property type="match status" value="1"/>
</dbReference>
<evidence type="ECO:0000259" key="22">
    <source>
        <dbReference type="Pfam" id="PF12780"/>
    </source>
</evidence>
<keyword evidence="7" id="KW-0547">Nucleotide-binding</keyword>
<keyword evidence="8" id="KW-0067">ATP-binding</keyword>
<keyword evidence="12" id="KW-0969">Cilium</keyword>
<dbReference type="FunFam" id="1.20.1270.280:FF:000001">
    <property type="entry name" value="dynein heavy chain 7, axonemal"/>
    <property type="match status" value="1"/>
</dbReference>
<keyword evidence="9" id="KW-0282">Flagellum</keyword>
<keyword evidence="14" id="KW-0206">Cytoskeleton</keyword>
<feature type="domain" description="Dynein heavy chain ATP-binding dynein motor region" evidence="23">
    <location>
        <begin position="3101"/>
        <end position="3317"/>
    </location>
</feature>
<feature type="coiled-coil region" evidence="16">
    <location>
        <begin position="2957"/>
        <end position="3040"/>
    </location>
</feature>